<evidence type="ECO:0000313" key="1">
    <source>
        <dbReference type="EMBL" id="ESA14925.1"/>
    </source>
</evidence>
<dbReference type="HOGENOM" id="CLU_2039285_0_0_1"/>
<protein>
    <submittedName>
        <fullName evidence="1">Uncharacterized protein</fullName>
    </submittedName>
</protein>
<dbReference type="EMBL" id="KI282441">
    <property type="protein sequence ID" value="ESA14925.1"/>
    <property type="molecule type" value="Genomic_DNA"/>
</dbReference>
<reference evidence="1" key="1">
    <citation type="submission" date="2013-07" db="EMBL/GenBank/DDBJ databases">
        <title>The genome of an arbuscular mycorrhizal fungus provides insights into the evolution of the oldest plant symbiosis.</title>
        <authorList>
            <consortium name="DOE Joint Genome Institute"/>
            <person name="Tisserant E."/>
            <person name="Malbreil M."/>
            <person name="Kuo A."/>
            <person name="Kohler A."/>
            <person name="Symeonidi A."/>
            <person name="Balestrini R."/>
            <person name="Charron P."/>
            <person name="Duensing N."/>
            <person name="Frei-dit-Frey N."/>
            <person name="Gianinazzi-Pearson V."/>
            <person name="Gilbert B."/>
            <person name="Handa Y."/>
            <person name="Hijri M."/>
            <person name="Kaul R."/>
            <person name="Kawaguchi M."/>
            <person name="Krajinski F."/>
            <person name="Lammers P."/>
            <person name="Lapierre D."/>
            <person name="Masclaux F.G."/>
            <person name="Murat C."/>
            <person name="Morin E."/>
            <person name="Ndikumana S."/>
            <person name="Pagni M."/>
            <person name="Petitpierre D."/>
            <person name="Requena N."/>
            <person name="Rosikiewicz P."/>
            <person name="Riley R."/>
            <person name="Saito K."/>
            <person name="San Clemente H."/>
            <person name="Shapiro H."/>
            <person name="van Tuinen D."/>
            <person name="Becard G."/>
            <person name="Bonfante P."/>
            <person name="Paszkowski U."/>
            <person name="Shachar-Hill Y."/>
            <person name="Young J.P."/>
            <person name="Sanders I.R."/>
            <person name="Henrissat B."/>
            <person name="Rensing S.A."/>
            <person name="Grigoriev I.V."/>
            <person name="Corradi N."/>
            <person name="Roux C."/>
            <person name="Martin F."/>
        </authorList>
    </citation>
    <scope>NUCLEOTIDE SEQUENCE</scope>
    <source>
        <strain evidence="1">DAOM 197198</strain>
    </source>
</reference>
<name>U9U3H9_RHIID</name>
<gene>
    <name evidence="1" type="ORF">GLOINDRAFT_24433</name>
</gene>
<accession>U9U3H9</accession>
<sequence length="121" mass="14242">MSAGIMIQFWPALSSVIHDDPPTLTYSEFKNLMLIVRNAAIGKDRWHKHQRMERSLRATICFTKAYETIYKNGRSNIAIAKNNQTYFCRMFDSKLSPKELLIKRRYSWQGVKNWIRKSIAV</sequence>
<dbReference type="AlphaFoldDB" id="U9U3H9"/>
<proteinExistence type="predicted"/>
<organism evidence="1">
    <name type="scientific">Rhizophagus irregularis (strain DAOM 181602 / DAOM 197198 / MUCL 43194)</name>
    <name type="common">Arbuscular mycorrhizal fungus</name>
    <name type="synonym">Glomus intraradices</name>
    <dbReference type="NCBI Taxonomy" id="747089"/>
    <lineage>
        <taxon>Eukaryota</taxon>
        <taxon>Fungi</taxon>
        <taxon>Fungi incertae sedis</taxon>
        <taxon>Mucoromycota</taxon>
        <taxon>Glomeromycotina</taxon>
        <taxon>Glomeromycetes</taxon>
        <taxon>Glomerales</taxon>
        <taxon>Glomeraceae</taxon>
        <taxon>Rhizophagus</taxon>
    </lineage>
</organism>